<keyword evidence="3" id="KW-0723">Serine/threonine-protein kinase</keyword>
<dbReference type="GO" id="GO:0002758">
    <property type="term" value="P:innate immune response-activating signaling pathway"/>
    <property type="evidence" value="ECO:0007669"/>
    <property type="project" value="UniProtKB-ARBA"/>
</dbReference>
<evidence type="ECO:0000256" key="7">
    <source>
        <dbReference type="ARBA" id="ARBA00022741"/>
    </source>
</evidence>
<dbReference type="PROSITE" id="PS51182">
    <property type="entry name" value="C2_TENSIN"/>
    <property type="match status" value="1"/>
</dbReference>
<dbReference type="PRINTS" id="PR00364">
    <property type="entry name" value="DISEASERSIST"/>
</dbReference>
<comment type="subcellular location">
    <subcellularLocation>
        <location evidence="1">Cell membrane</location>
        <topology evidence="1">Single-pass membrane protein</topology>
    </subcellularLocation>
</comment>
<dbReference type="SUPFAM" id="SSF52540">
    <property type="entry name" value="P-loop containing nucleoside triphosphate hydrolases"/>
    <property type="match status" value="1"/>
</dbReference>
<dbReference type="FunFam" id="1.10.10.10:FF:000322">
    <property type="entry name" value="Probable disease resistance protein At1g63360"/>
    <property type="match status" value="1"/>
</dbReference>
<dbReference type="InterPro" id="IPR051144">
    <property type="entry name" value="Formin_homology_domain"/>
</dbReference>
<dbReference type="SUPFAM" id="SSF49562">
    <property type="entry name" value="C2 domain (Calcium/lipid-binding domain, CaLB)"/>
    <property type="match status" value="1"/>
</dbReference>
<evidence type="ECO:0000256" key="2">
    <source>
        <dbReference type="ARBA" id="ARBA00012513"/>
    </source>
</evidence>
<dbReference type="Pfam" id="PF00931">
    <property type="entry name" value="NB-ARC"/>
    <property type="match status" value="1"/>
</dbReference>
<dbReference type="Pfam" id="PF23598">
    <property type="entry name" value="LRR_14"/>
    <property type="match status" value="1"/>
</dbReference>
<dbReference type="FunFam" id="1.10.510.10:FF:001023">
    <property type="entry name" value="Os07g0541700 protein"/>
    <property type="match status" value="1"/>
</dbReference>
<protein>
    <recommendedName>
        <fullName evidence="2">non-specific serine/threonine protein kinase</fullName>
        <ecNumber evidence="2">2.7.11.1</ecNumber>
    </recommendedName>
</protein>
<dbReference type="FunFam" id="3.40.50.300:FF:001091">
    <property type="entry name" value="Probable disease resistance protein At1g61300"/>
    <property type="match status" value="1"/>
</dbReference>
<dbReference type="GO" id="GO:0042742">
    <property type="term" value="P:defense response to bacterium"/>
    <property type="evidence" value="ECO:0007669"/>
    <property type="project" value="UniProtKB-ARBA"/>
</dbReference>
<evidence type="ECO:0000256" key="10">
    <source>
        <dbReference type="ARBA" id="ARBA00022840"/>
    </source>
</evidence>
<dbReference type="InterPro" id="IPR014020">
    <property type="entry name" value="Tensin_C2-dom"/>
</dbReference>
<dbReference type="InterPro" id="IPR008271">
    <property type="entry name" value="Ser/Thr_kinase_AS"/>
</dbReference>
<dbReference type="EC" id="2.7.11.1" evidence="2"/>
<keyword evidence="12" id="KW-1133">Transmembrane helix</keyword>
<dbReference type="eggNOG" id="KOG4658">
    <property type="taxonomic scope" value="Eukaryota"/>
</dbReference>
<evidence type="ECO:0000256" key="1">
    <source>
        <dbReference type="ARBA" id="ARBA00004162"/>
    </source>
</evidence>
<dbReference type="Gene3D" id="3.40.50.300">
    <property type="entry name" value="P-loop containing nucleotide triphosphate hydrolases"/>
    <property type="match status" value="1"/>
</dbReference>
<evidence type="ECO:0000256" key="16">
    <source>
        <dbReference type="SAM" id="MobiDB-lite"/>
    </source>
</evidence>
<evidence type="ECO:0000256" key="3">
    <source>
        <dbReference type="ARBA" id="ARBA00022527"/>
    </source>
</evidence>
<keyword evidence="8" id="KW-0418">Kinase</keyword>
<dbReference type="Gene3D" id="3.80.10.10">
    <property type="entry name" value="Ribonuclease Inhibitor"/>
    <property type="match status" value="1"/>
</dbReference>
<organism evidence="17">
    <name type="scientific">Triticum urartu</name>
    <name type="common">Red wild einkorn</name>
    <name type="synonym">Crithodium urartu</name>
    <dbReference type="NCBI Taxonomy" id="4572"/>
    <lineage>
        <taxon>Eukaryota</taxon>
        <taxon>Viridiplantae</taxon>
        <taxon>Streptophyta</taxon>
        <taxon>Embryophyta</taxon>
        <taxon>Tracheophyta</taxon>
        <taxon>Spermatophyta</taxon>
        <taxon>Magnoliopsida</taxon>
        <taxon>Liliopsida</taxon>
        <taxon>Poales</taxon>
        <taxon>Poaceae</taxon>
        <taxon>BOP clade</taxon>
        <taxon>Pooideae</taxon>
        <taxon>Triticodae</taxon>
        <taxon>Triticeae</taxon>
        <taxon>Triticinae</taxon>
        <taxon>Triticum</taxon>
    </lineage>
</organism>
<dbReference type="InterPro" id="IPR002182">
    <property type="entry name" value="NB-ARC"/>
</dbReference>
<dbReference type="Gene3D" id="2.60.40.1110">
    <property type="match status" value="1"/>
</dbReference>
<keyword evidence="9" id="KW-0611">Plant defense</keyword>
<dbReference type="EMBL" id="KD010912">
    <property type="protein sequence ID" value="EMS68138.1"/>
    <property type="molecule type" value="Genomic_DNA"/>
</dbReference>
<evidence type="ECO:0000256" key="12">
    <source>
        <dbReference type="ARBA" id="ARBA00022989"/>
    </source>
</evidence>
<keyword evidence="11" id="KW-0904">Protein phosphatase</keyword>
<feature type="compositionally biased region" description="Pro residues" evidence="16">
    <location>
        <begin position="1504"/>
        <end position="1519"/>
    </location>
</feature>
<dbReference type="Gene3D" id="1.20.5.4130">
    <property type="match status" value="1"/>
</dbReference>
<evidence type="ECO:0000256" key="13">
    <source>
        <dbReference type="ARBA" id="ARBA00023136"/>
    </source>
</evidence>
<dbReference type="Pfam" id="PF23559">
    <property type="entry name" value="WHD_DRP"/>
    <property type="match status" value="1"/>
</dbReference>
<name>M7ZY82_TRIUA</name>
<keyword evidence="11" id="KW-0378">Hydrolase</keyword>
<dbReference type="SMART" id="SM00220">
    <property type="entry name" value="S_TKc"/>
    <property type="match status" value="1"/>
</dbReference>
<dbReference type="SMART" id="SM01326">
    <property type="entry name" value="PTEN_C2"/>
    <property type="match status" value="1"/>
</dbReference>
<dbReference type="InterPro" id="IPR058922">
    <property type="entry name" value="WHD_DRP"/>
</dbReference>
<dbReference type="OMA" id="VIHFDEM"/>
<comment type="catalytic activity">
    <reaction evidence="15">
        <text>L-seryl-[protein] + ATP = O-phospho-L-seryl-[protein] + ADP + H(+)</text>
        <dbReference type="Rhea" id="RHEA:17989"/>
        <dbReference type="Rhea" id="RHEA-COMP:9863"/>
        <dbReference type="Rhea" id="RHEA-COMP:11604"/>
        <dbReference type="ChEBI" id="CHEBI:15378"/>
        <dbReference type="ChEBI" id="CHEBI:29999"/>
        <dbReference type="ChEBI" id="CHEBI:30616"/>
        <dbReference type="ChEBI" id="CHEBI:83421"/>
        <dbReference type="ChEBI" id="CHEBI:456216"/>
        <dbReference type="EC" id="2.7.11.1"/>
    </reaction>
</comment>
<dbReference type="PANTHER" id="PTHR45733:SF8">
    <property type="entry name" value="FORMIN-J"/>
    <property type="match status" value="1"/>
</dbReference>
<keyword evidence="4" id="KW-0808">Transferase</keyword>
<dbReference type="GO" id="GO:0005524">
    <property type="term" value="F:ATP binding"/>
    <property type="evidence" value="ECO:0007669"/>
    <property type="project" value="UniProtKB-UniRule"/>
</dbReference>
<dbReference type="Gene3D" id="3.90.190.10">
    <property type="entry name" value="Protein tyrosine phosphatase superfamily"/>
    <property type="match status" value="1"/>
</dbReference>
<proteinExistence type="predicted"/>
<evidence type="ECO:0000313" key="17">
    <source>
        <dbReference type="EMBL" id="EMS68138.1"/>
    </source>
</evidence>
<dbReference type="GO" id="GO:0009626">
    <property type="term" value="P:plant-type hypersensitive response"/>
    <property type="evidence" value="ECO:0007669"/>
    <property type="project" value="UniProtKB-ARBA"/>
</dbReference>
<evidence type="ECO:0000256" key="4">
    <source>
        <dbReference type="ARBA" id="ARBA00022679"/>
    </source>
</evidence>
<dbReference type="Gene3D" id="1.10.10.10">
    <property type="entry name" value="Winged helix-like DNA-binding domain superfamily/Winged helix DNA-binding domain"/>
    <property type="match status" value="1"/>
</dbReference>
<dbReference type="InterPro" id="IPR017441">
    <property type="entry name" value="Protein_kinase_ATP_BS"/>
</dbReference>
<keyword evidence="10" id="KW-0067">ATP-binding</keyword>
<dbReference type="InterPro" id="IPR027417">
    <property type="entry name" value="P-loop_NTPase"/>
</dbReference>
<comment type="catalytic activity">
    <reaction evidence="14">
        <text>L-threonyl-[protein] + ATP = O-phospho-L-threonyl-[protein] + ADP + H(+)</text>
        <dbReference type="Rhea" id="RHEA:46608"/>
        <dbReference type="Rhea" id="RHEA-COMP:11060"/>
        <dbReference type="Rhea" id="RHEA-COMP:11605"/>
        <dbReference type="ChEBI" id="CHEBI:15378"/>
        <dbReference type="ChEBI" id="CHEBI:30013"/>
        <dbReference type="ChEBI" id="CHEBI:30616"/>
        <dbReference type="ChEBI" id="CHEBI:61977"/>
        <dbReference type="ChEBI" id="CHEBI:456216"/>
        <dbReference type="EC" id="2.7.11.1"/>
    </reaction>
</comment>
<keyword evidence="6" id="KW-0677">Repeat</keyword>
<dbReference type="InterPro" id="IPR055414">
    <property type="entry name" value="LRR_R13L4/SHOC2-like"/>
</dbReference>
<dbReference type="SUPFAM" id="SSF52058">
    <property type="entry name" value="L domain-like"/>
    <property type="match status" value="1"/>
</dbReference>
<dbReference type="PANTHER" id="PTHR45733">
    <property type="entry name" value="FORMIN-J"/>
    <property type="match status" value="1"/>
</dbReference>
<dbReference type="STRING" id="4572.M7ZY82"/>
<evidence type="ECO:0000256" key="15">
    <source>
        <dbReference type="ARBA" id="ARBA00048679"/>
    </source>
</evidence>
<evidence type="ECO:0000256" key="8">
    <source>
        <dbReference type="ARBA" id="ARBA00022777"/>
    </source>
</evidence>
<dbReference type="SUPFAM" id="SSF56112">
    <property type="entry name" value="Protein kinase-like (PK-like)"/>
    <property type="match status" value="1"/>
</dbReference>
<keyword evidence="5" id="KW-0812">Transmembrane</keyword>
<evidence type="ECO:0000256" key="5">
    <source>
        <dbReference type="ARBA" id="ARBA00022692"/>
    </source>
</evidence>
<dbReference type="InterPro" id="IPR011009">
    <property type="entry name" value="Kinase-like_dom_sf"/>
</dbReference>
<reference evidence="17" key="1">
    <citation type="journal article" date="2013" name="Nature">
        <title>Draft genome of the wheat A-genome progenitor Triticum urartu.</title>
        <authorList>
            <person name="Ling H.Q."/>
            <person name="Zhao S."/>
            <person name="Liu D."/>
            <person name="Wang J."/>
            <person name="Sun H."/>
            <person name="Zhang C."/>
            <person name="Fan H."/>
            <person name="Li D."/>
            <person name="Dong L."/>
            <person name="Tao Y."/>
            <person name="Gao C."/>
            <person name="Wu H."/>
            <person name="Li Y."/>
            <person name="Cui Y."/>
            <person name="Guo X."/>
            <person name="Zheng S."/>
            <person name="Wang B."/>
            <person name="Yu K."/>
            <person name="Liang Q."/>
            <person name="Yang W."/>
            <person name="Lou X."/>
            <person name="Chen J."/>
            <person name="Feng M."/>
            <person name="Jian J."/>
            <person name="Zhang X."/>
            <person name="Luo G."/>
            <person name="Jiang Y."/>
            <person name="Liu J."/>
            <person name="Wang Z."/>
            <person name="Sha Y."/>
            <person name="Zhang B."/>
            <person name="Wu H."/>
            <person name="Tang D."/>
            <person name="Shen Q."/>
            <person name="Xue P."/>
            <person name="Zou S."/>
            <person name="Wang X."/>
            <person name="Liu X."/>
            <person name="Wang F."/>
            <person name="Yang Y."/>
            <person name="An X."/>
            <person name="Dong Z."/>
            <person name="Zhang K."/>
            <person name="Zhang X."/>
            <person name="Luo M.C."/>
            <person name="Dvorak J."/>
            <person name="Tong Y."/>
            <person name="Wang J."/>
            <person name="Yang H."/>
            <person name="Li Z."/>
            <person name="Wang D."/>
            <person name="Zhang A."/>
            <person name="Wang J."/>
        </authorList>
    </citation>
    <scope>NUCLEOTIDE SEQUENCE</scope>
</reference>
<dbReference type="SUPFAM" id="SSF52799">
    <property type="entry name" value="(Phosphotyrosine protein) phosphatases II"/>
    <property type="match status" value="1"/>
</dbReference>
<evidence type="ECO:0000256" key="11">
    <source>
        <dbReference type="ARBA" id="ARBA00022912"/>
    </source>
</evidence>
<dbReference type="FunFam" id="3.30.200.20:FF:000465">
    <property type="entry name" value="Cysteine-rich receptor-like protein kinase 6"/>
    <property type="match status" value="1"/>
</dbReference>
<feature type="region of interest" description="Disordered" evidence="16">
    <location>
        <begin position="1497"/>
        <end position="1525"/>
    </location>
</feature>
<dbReference type="GO" id="GO:0043531">
    <property type="term" value="F:ADP binding"/>
    <property type="evidence" value="ECO:0007669"/>
    <property type="project" value="InterPro"/>
</dbReference>
<dbReference type="GO" id="GO:0005886">
    <property type="term" value="C:plasma membrane"/>
    <property type="evidence" value="ECO:0007669"/>
    <property type="project" value="UniProtKB-SubCell"/>
</dbReference>
<gene>
    <name evidence="17" type="ORF">TRIUR3_31472</name>
</gene>
<dbReference type="GO" id="GO:0004674">
    <property type="term" value="F:protein serine/threonine kinase activity"/>
    <property type="evidence" value="ECO:0007669"/>
    <property type="project" value="UniProtKB-KW"/>
</dbReference>
<dbReference type="InterPro" id="IPR035892">
    <property type="entry name" value="C2_domain_sf"/>
</dbReference>
<evidence type="ECO:0000256" key="6">
    <source>
        <dbReference type="ARBA" id="ARBA00022737"/>
    </source>
</evidence>
<accession>M7ZY82</accession>
<dbReference type="InterPro" id="IPR029021">
    <property type="entry name" value="Prot-tyrosine_phosphatase-like"/>
</dbReference>
<dbReference type="PROSITE" id="PS00107">
    <property type="entry name" value="PROTEIN_KINASE_ATP"/>
    <property type="match status" value="1"/>
</dbReference>
<sequence>MAEVGAPVLATAVPSLGNLLSEEWGVDMTVKDMLCKLQIQLMSLHTFLGDASGLRPDLQLQADEVRELLHAMETRLHSFVMRMELTKGTLLATISKKIINHEIVSYIEDAQIKVQEVRDRHRTYRCKSSLESTSTRKVGPVGIPGAVDDIAKQLSRGDLVSIVGLGGMGKTTLARAVYNKMKKKGGFDCYAFVCIGPRADMKKFLTDIFDEFHIEIHVHAPDQDQLISQLQNFLADKRFLFVIDDIWDEEAWAFIKHACVGSAGSKIITTTRNLKVAQGLGGAVYTMKLLSPADSEELLLRTKAEAQSHDVEFDKVSNKILRKCGGVLSYSYYDIPYNIKRCFLYLNLFPEDHWIDKNMLIWRWVAEGLVPDGLFETGETYFNELIDRSMIQWAVSPRDVGQGGCRVHGLMRDLIRDLSISENFSTRLGMKQERTSQTGPIHRLAIHKGHDRNTRMELGEVLSLYASMCHGSSLPSLQRFKQLRVIDLEACDLSVRDCKLKDLRKLKGLKYVGLVGTPIAELPRDIGGLELLQTLDVTATGIRELPPFIGELRKLRCLRAGKGTRMKGRVGKLTSLEELWLYSADKSPDFAAELRKLSRMRVLVIHFDEMDKDLQEVLAASLQELKKLQVLQIWSDAEEKVRLMGSWEGSVPSSQLHQLLLFRIILPRPMAWICRSHVPKLSKLLLQVETLETEHLEILGQMPSLCSLCLHCEGHRLSYTASRDEFQVLEYLNTNIELICGAGALPWIQELEVGGIRVGIDVGLQGNMPLLERATYHLDCQGCCGHMEVHKAEEELREAAKAHPNRPTLCIKRWNNFELEMHHQFIRPVVRALAEEMHHHQFIINNSSGIVVSPAFANVLSDCIARAVGAIGAPPTLSLGDATDGKDSSSQGSDIAVQTGIIFDQAAAHRKMSNDVQQLLNTKIAARMGSRDGPLSSSEIYTTVELIMSEVISHYSQNEPEIVTVNSKAIPMMLNLLHTAQASSNGSSEVSDKVMLINSCLAYDSMTVKGQACLRSSLEKGKRRQNPEPYCVSSVVEEMDWPGEGQGEDEDANLAENADACVICGRLRPKVDMDSALSWVKTPVGAAYGQSLICTNRGTAAGEMLPCSEGMQPTGLTMGLLEKITRNFSEERVLGQGGYGKVYLGVHENGQKIAVKLLYNNMQTIDDKQFKHEFENLIVLKHQNIVRLVGYCYETQHQHMEFEGRHVFGEITYKALCFEYMPRGSLQKHLFGNETTPLKQNLYIQLMSACQYKIHLDQHSIDSPFVYKFADDYKGLDWQTRYKIIKGTCQGLKYLHEGFKDPFYHLDLKPDNILLDENMAPKLADFGLSKFYGGEQTRVTQSPIGTIGYMPPEYLFGSKVSKKYDIFSLGVVMIKIIAGLSSHGIDAEMQQEFLDQVQGNWRKKLQPTWSSTEPLEAQCQQVKICAEIALRCMDKDMYNRPCIVDIIHDLDKTEIFIENITYYEQDPSPPLASTSTVVQPAASPSILFRPSPASFPIRSSAQPQRPPQKVPSMVPPPPNSHRKGLFSTSVYGKPPDGLLAITEHVYVLDSCFNTNIFAGDKHQRQQHVRGILSHLKSNFADACFLVSHFKEGWRSPTLEAKDLTSDNMIVMEYPRQYEGCSVLTIETIHNFLMVGNTWLSLGQHNILIMHCERGGWPVLAFMLAGLLLYQKKSTDEQKTLEMVYKQAPHELIQLLSPLNPMPTQIRYLQYISERNINLHSSWLPADRPLTLDYVVLRSIPDFNGEAGCSPIFRIYGQDPLSGTKNNPKAEDDMIKIDVHCHIQGDVVLECTSIDADKEREETMFRVMFNTSFIRSDILMLDRDEIDRCGTLKIDSRRTSKLRWAWKHVHHHSFRTIAENVDRKTRSWLMNNYHKIGIDHVITIIKQDQKHPVDALEQLEFIEVFGFDGLLVFSIACALRRLF</sequence>
<dbReference type="PROSITE" id="PS50011">
    <property type="entry name" value="PROTEIN_KINASE_DOM"/>
    <property type="match status" value="1"/>
</dbReference>
<evidence type="ECO:0000256" key="14">
    <source>
        <dbReference type="ARBA" id="ARBA00047899"/>
    </source>
</evidence>
<evidence type="ECO:0000256" key="9">
    <source>
        <dbReference type="ARBA" id="ARBA00022821"/>
    </source>
</evidence>
<dbReference type="InterPro" id="IPR036388">
    <property type="entry name" value="WH-like_DNA-bd_sf"/>
</dbReference>
<dbReference type="InterPro" id="IPR032675">
    <property type="entry name" value="LRR_dom_sf"/>
</dbReference>
<dbReference type="Pfam" id="PF10409">
    <property type="entry name" value="PTEN_C2"/>
    <property type="match status" value="1"/>
</dbReference>
<dbReference type="GO" id="GO:0004721">
    <property type="term" value="F:phosphoprotein phosphatase activity"/>
    <property type="evidence" value="ECO:0007669"/>
    <property type="project" value="UniProtKB-KW"/>
</dbReference>
<dbReference type="PROSITE" id="PS00108">
    <property type="entry name" value="PROTEIN_KINASE_ST"/>
    <property type="match status" value="1"/>
</dbReference>
<keyword evidence="7" id="KW-0547">Nucleotide-binding</keyword>
<dbReference type="Gene3D" id="1.10.510.10">
    <property type="entry name" value="Transferase(Phosphotransferase) domain 1"/>
    <property type="match status" value="2"/>
</dbReference>
<keyword evidence="13" id="KW-0472">Membrane</keyword>
<dbReference type="InterPro" id="IPR000719">
    <property type="entry name" value="Prot_kinase_dom"/>
</dbReference>
<dbReference type="Pfam" id="PF00069">
    <property type="entry name" value="Pkinase"/>
    <property type="match status" value="1"/>
</dbReference>